<keyword evidence="2" id="KW-1185">Reference proteome</keyword>
<dbReference type="EMBL" id="LRBS01000110">
    <property type="protein sequence ID" value="OII72759.1"/>
    <property type="molecule type" value="Genomic_DNA"/>
</dbReference>
<dbReference type="SUPFAM" id="SSF47473">
    <property type="entry name" value="EF-hand"/>
    <property type="match status" value="1"/>
</dbReference>
<dbReference type="VEuPathDB" id="CryptoDB:cand_010360"/>
<dbReference type="RefSeq" id="XP_067067076.1">
    <property type="nucleotide sequence ID" value="XM_067211275.1"/>
</dbReference>
<dbReference type="AlphaFoldDB" id="A0A1J4MFH9"/>
<comment type="caution">
    <text evidence="1">The sequence shown here is derived from an EMBL/GenBank/DDBJ whole genome shotgun (WGS) entry which is preliminary data.</text>
</comment>
<name>A0A1J4MFH9_9CRYT</name>
<reference evidence="1 2" key="1">
    <citation type="submission" date="2016-10" db="EMBL/GenBank/DDBJ databases">
        <title>Reductive evolution of mitochondrial metabolism and differential evolution of invasion-related proteins in Cryptosporidium.</title>
        <authorList>
            <person name="Liu S."/>
            <person name="Roellig D.M."/>
            <person name="Guo Y."/>
            <person name="Li N."/>
            <person name="Frace M.A."/>
            <person name="Tang K."/>
            <person name="Zhang L."/>
            <person name="Feng Y."/>
            <person name="Xiao L."/>
        </authorList>
    </citation>
    <scope>NUCLEOTIDE SEQUENCE [LARGE SCALE GENOMIC DNA]</scope>
    <source>
        <strain evidence="1">30847</strain>
    </source>
</reference>
<proteinExistence type="predicted"/>
<evidence type="ECO:0000313" key="2">
    <source>
        <dbReference type="Proteomes" id="UP000186804"/>
    </source>
</evidence>
<dbReference type="Proteomes" id="UP000186804">
    <property type="component" value="Unassembled WGS sequence"/>
</dbReference>
<dbReference type="GeneID" id="92365221"/>
<evidence type="ECO:0000313" key="1">
    <source>
        <dbReference type="EMBL" id="OII72759.1"/>
    </source>
</evidence>
<dbReference type="InterPro" id="IPR011992">
    <property type="entry name" value="EF-hand-dom_pair"/>
</dbReference>
<sequence length="174" mass="20738">MDTIFKSEIVDLAKSKSNLEDKLWTLLVNGRNNQTYITHNEILNMAKVLKLDLSDIEVHSMINWAKKQYREEQEFKIFNSSYISNNCLKEKTSTKKMHNDSKIFWEDDKQNSLNIEISNNKNDNIRYQDEYSELFKNTDNPSQISYEEFCYISEKIKYIDNKKPEKINFANLKL</sequence>
<accession>A0A1J4MFH9</accession>
<protein>
    <submittedName>
        <fullName evidence="1">Uncharacterized protein</fullName>
    </submittedName>
</protein>
<dbReference type="OrthoDB" id="10290811at2759"/>
<organism evidence="1 2">
    <name type="scientific">Cryptosporidium andersoni</name>
    <dbReference type="NCBI Taxonomy" id="117008"/>
    <lineage>
        <taxon>Eukaryota</taxon>
        <taxon>Sar</taxon>
        <taxon>Alveolata</taxon>
        <taxon>Apicomplexa</taxon>
        <taxon>Conoidasida</taxon>
        <taxon>Coccidia</taxon>
        <taxon>Eucoccidiorida</taxon>
        <taxon>Eimeriorina</taxon>
        <taxon>Cryptosporidiidae</taxon>
        <taxon>Cryptosporidium</taxon>
    </lineage>
</organism>
<gene>
    <name evidence="1" type="ORF">cand_010360</name>
</gene>